<organism evidence="11 12">
    <name type="scientific">Pristionchus pacificus</name>
    <name type="common">Parasitic nematode worm</name>
    <dbReference type="NCBI Taxonomy" id="54126"/>
    <lineage>
        <taxon>Eukaryota</taxon>
        <taxon>Metazoa</taxon>
        <taxon>Ecdysozoa</taxon>
        <taxon>Nematoda</taxon>
        <taxon>Chromadorea</taxon>
        <taxon>Rhabditida</taxon>
        <taxon>Rhabditina</taxon>
        <taxon>Diplogasteromorpha</taxon>
        <taxon>Diplogasteroidea</taxon>
        <taxon>Neodiplogasteridae</taxon>
        <taxon>Pristionchus</taxon>
    </lineage>
</organism>
<proteinExistence type="inferred from homology"/>
<dbReference type="GO" id="GO:0016705">
    <property type="term" value="F:oxidoreductase activity, acting on paired donors, with incorporation or reduction of molecular oxygen"/>
    <property type="evidence" value="ECO:0007669"/>
    <property type="project" value="InterPro"/>
</dbReference>
<keyword evidence="10" id="KW-0472">Membrane</keyword>
<dbReference type="InterPro" id="IPR020845">
    <property type="entry name" value="AMP-binding_CS"/>
</dbReference>
<feature type="transmembrane region" description="Helical" evidence="10">
    <location>
        <begin position="1303"/>
        <end position="1324"/>
    </location>
</feature>
<feature type="region of interest" description="Disordered" evidence="9">
    <location>
        <begin position="1735"/>
        <end position="1778"/>
    </location>
</feature>
<dbReference type="Pfam" id="PF13193">
    <property type="entry name" value="AMP-binding_C"/>
    <property type="match status" value="2"/>
</dbReference>
<keyword evidence="5" id="KW-0223">Dioxygenase</keyword>
<evidence type="ECO:0000313" key="12">
    <source>
        <dbReference type="Proteomes" id="UP000005239"/>
    </source>
</evidence>
<feature type="transmembrane region" description="Helical" evidence="10">
    <location>
        <begin position="53"/>
        <end position="71"/>
    </location>
</feature>
<evidence type="ECO:0000256" key="6">
    <source>
        <dbReference type="ARBA" id="ARBA00023002"/>
    </source>
</evidence>
<dbReference type="GO" id="GO:0005506">
    <property type="term" value="F:iron ion binding"/>
    <property type="evidence" value="ECO:0007669"/>
    <property type="project" value="InterPro"/>
</dbReference>
<evidence type="ECO:0000256" key="4">
    <source>
        <dbReference type="ARBA" id="ARBA00022723"/>
    </source>
</evidence>
<dbReference type="Gene3D" id="2.60.120.620">
    <property type="entry name" value="q2cbj1_9rhob like domain"/>
    <property type="match status" value="1"/>
</dbReference>
<dbReference type="InterPro" id="IPR006620">
    <property type="entry name" value="Pro_4_hyd_alph"/>
</dbReference>
<comment type="similarity">
    <text evidence="3">Belongs to the ATP-dependent AMP-binding enzyme family.</text>
</comment>
<evidence type="ECO:0000313" key="11">
    <source>
        <dbReference type="EnsemblMetazoa" id="PPA11283.1"/>
    </source>
</evidence>
<dbReference type="Pfam" id="PF00501">
    <property type="entry name" value="AMP-binding"/>
    <property type="match status" value="2"/>
</dbReference>
<comment type="subcellular location">
    <subcellularLocation>
        <location evidence="2">Peroxisome</location>
    </subcellularLocation>
</comment>
<dbReference type="GO" id="GO:0051213">
    <property type="term" value="F:dioxygenase activity"/>
    <property type="evidence" value="ECO:0007669"/>
    <property type="project" value="UniProtKB-KW"/>
</dbReference>
<dbReference type="FunFam" id="3.40.50.12780:FF:000003">
    <property type="entry name" value="Long-chain-fatty-acid--CoA ligase FadD"/>
    <property type="match status" value="2"/>
</dbReference>
<keyword evidence="10" id="KW-1133">Transmembrane helix</keyword>
<dbReference type="CDD" id="cd05911">
    <property type="entry name" value="Firefly_Luc_like"/>
    <property type="match status" value="2"/>
</dbReference>
<dbReference type="SMART" id="SM00702">
    <property type="entry name" value="P4Hc"/>
    <property type="match status" value="1"/>
</dbReference>
<dbReference type="InterPro" id="IPR003677">
    <property type="entry name" value="ANIS5_cation-bd"/>
</dbReference>
<gene>
    <name evidence="11" type="primary">WBGene00100837</name>
</gene>
<name>A0A2A6CYC1_PRIPA</name>
<evidence type="ECO:0000256" key="1">
    <source>
        <dbReference type="ARBA" id="ARBA00001961"/>
    </source>
</evidence>
<dbReference type="Pfam" id="PF13640">
    <property type="entry name" value="2OG-FeII_Oxy_3"/>
    <property type="match status" value="1"/>
</dbReference>
<keyword evidence="10" id="KW-0812">Transmembrane</keyword>
<dbReference type="SUPFAM" id="SSF56801">
    <property type="entry name" value="Acetyl-CoA synthetase-like"/>
    <property type="match status" value="2"/>
</dbReference>
<evidence type="ECO:0000256" key="10">
    <source>
        <dbReference type="SAM" id="Phobius"/>
    </source>
</evidence>
<dbReference type="PANTHER" id="PTHR24096">
    <property type="entry name" value="LONG-CHAIN-FATTY-ACID--COA LIGASE"/>
    <property type="match status" value="1"/>
</dbReference>
<protein>
    <submittedName>
        <fullName evidence="11">AMP-binding protein</fullName>
    </submittedName>
</protein>
<keyword evidence="8" id="KW-0576">Peroxisome</keyword>
<dbReference type="GO" id="GO:0005777">
    <property type="term" value="C:peroxisome"/>
    <property type="evidence" value="ECO:0007669"/>
    <property type="project" value="UniProtKB-SubCell"/>
</dbReference>
<feature type="compositionally biased region" description="Basic residues" evidence="9">
    <location>
        <begin position="1598"/>
        <end position="1615"/>
    </location>
</feature>
<dbReference type="InterPro" id="IPR044862">
    <property type="entry name" value="Pro_4_hyd_alph_FE2OG_OXY"/>
</dbReference>
<keyword evidence="7" id="KW-0408">Iron</keyword>
<dbReference type="Gene3D" id="3.30.300.30">
    <property type="match status" value="2"/>
</dbReference>
<dbReference type="EnsemblMetazoa" id="PPA11283.1">
    <property type="protein sequence ID" value="PPA11283.1"/>
    <property type="gene ID" value="WBGene00100837"/>
</dbReference>
<evidence type="ECO:0000256" key="7">
    <source>
        <dbReference type="ARBA" id="ARBA00023004"/>
    </source>
</evidence>
<dbReference type="InterPro" id="IPR045851">
    <property type="entry name" value="AMP-bd_C_sf"/>
</dbReference>
<accession>A0A8R1U9S9</accession>
<dbReference type="PANTHER" id="PTHR24096:SF422">
    <property type="entry name" value="BCDNA.GH02901"/>
    <property type="match status" value="1"/>
</dbReference>
<evidence type="ECO:0000256" key="3">
    <source>
        <dbReference type="ARBA" id="ARBA00006432"/>
    </source>
</evidence>
<dbReference type="PROSITE" id="PS00455">
    <property type="entry name" value="AMP_BINDING"/>
    <property type="match status" value="2"/>
</dbReference>
<comment type="cofactor">
    <cofactor evidence="1">
        <name>L-ascorbate</name>
        <dbReference type="ChEBI" id="CHEBI:38290"/>
    </cofactor>
</comment>
<feature type="region of interest" description="Disordered" evidence="9">
    <location>
        <begin position="1588"/>
        <end position="1615"/>
    </location>
</feature>
<evidence type="ECO:0000256" key="9">
    <source>
        <dbReference type="SAM" id="MobiDB-lite"/>
    </source>
</evidence>
<dbReference type="GO" id="GO:0031418">
    <property type="term" value="F:L-ascorbic acid binding"/>
    <property type="evidence" value="ECO:0007669"/>
    <property type="project" value="InterPro"/>
</dbReference>
<dbReference type="InterPro" id="IPR000873">
    <property type="entry name" value="AMP-dep_synth/lig_dom"/>
</dbReference>
<evidence type="ECO:0000256" key="5">
    <source>
        <dbReference type="ARBA" id="ARBA00022964"/>
    </source>
</evidence>
<dbReference type="InterPro" id="IPR042099">
    <property type="entry name" value="ANL_N_sf"/>
</dbReference>
<evidence type="ECO:0000256" key="8">
    <source>
        <dbReference type="ARBA" id="ARBA00023140"/>
    </source>
</evidence>
<sequence>MHMSSKSSSSQYSSALTDDHPLISIPKPSLTLNVASTLPTGDGEARRWPCAPCGILLGLIHFTLGFTLLLFDILTNAISHTSFGVTASLTFVICSLLCFIAVRRVDRCAQVVLMCFSTFSLLACISIFLESSVQLNDRCTPNGESERIKIPHSTSSICDDSAHAVLSSLIAIALTEMIICLITLIVCFRSLHSAYAVGQPSSPYSTLIIGDLNRFKRDAPKLQHRYERARSVRNDMEFPVRKNDMNCYLYRIYLFPVKVEVRSVHPLLIVLKHFIPKDYIRHFLSEIKEKDLKEQGVVDATTGRKVPSLERMANGTRLEHHETSTSSKIFNLIQQRVAAIDFRRAENYSVLSYNPGGHYAPHFDYIPFTNKEEKEKCEMDQKYGNRFLTFLFILQSAKKGGGTVFPLLFSTVQPEKGDALIWLNMDTSYAVESRSLHAACPILEGKKIAVTLWVRRMGQELLLPCHESGNYELDMIYSIYASIYVTKGMNFLPLDLLSSILLPWRNISSSEMPSYLSRPLSMDPIRLTDWRSNLNEIISSPFTRIPIVREGLHETLLNAIDRHSKRNEGTIALVNITHEDATLTFKQIHDQSLSVAGYLQSIGFSIGDVAAACLPNSNEWPIYCIGVWASGGIVTLASAASTSHELERQLINSCATVVFTDDIHLKKTLIAVKNCEKVKTVIALRTTEERDIPEGIVDWSTVIVSPPIENIVKVDADSTAILPYSSGTTGTPKGVMMSHRGFNTMMRQLIDHWEREIYPMLSNPDNFDWANERFMLNLPFYHAFGFGNLIWSLIVGSIGIVMEKFSRRPYLEAIEKYRPRMILMVPPILVFLTKQPIVSKFDLSSIEFIATAAAPAGKDLCEEFQANHPYVNFLTQAYGMTELGVLSHVPLLEKRETYAACGVIASYFEQKIICPSTGKTLGIGEKGELCVRSPTVMTGYLGRPDATREAIDEDGWMHTGDIAYVDSFGSTYIVDRLKELIKVKGYQVPPAELEDLLLSHSGVADVAIIGIPDERDGELVRAYIVKKSDNLTEEEVIDFVAEKVSSYKHITGGVIFIDEIPKMVYKSPFASVPVSKESLPEKLLRAIWHHGTAHPTKPALVAAFDTTKYLTFHELYTQIHSVRAFLRVRGFKQGDVACLVLSNCIEWPVFQLGAQAAGGAISGASALFTDCTLTSLFHYELERQFLDSRCSVVLTDDAHIEKTVICLRSSTHSSHLPGHIIEWSEVISFRPEYDIAKVDAESMVVLPYSSGTTGSPKGVILSHRNFGTMIEITKDHFDREIISTIGPSNHSWYNESFILNLPFYHIFGYGMMCTALFIGATGVVMDKFEPKLFLSMIEKYRPRLLFTVPPILIFLAKHPMVNEFDCSSLEFVLSGAAPAGKDICDEFLARHKNIVKLCQGYGMTECGMASHLPDFSLKDAHVGVGKVAANFEQKIIDVGTGKEVAAGERGEVCVRAPTVMMGYLNRPEATAETIDKEGWLHTGDIGYMDPDGRTYIVDRLKELIKVKGLQVPPAELEDLLLSHPLVRDVAVIGLPDKRRGELVRAYIVRANESLTEDDVIKFVAHKVSEYKHITGGVRFVEEIPKSAAEENEEGIKNGHSRNHYHHRGKHGRFHSHQPQFLKEVSKGAKKEYYKIIFARNSTRGEIKKNLVEWSKKNGVEKQLVAHNEKREFFFSEHNKNVTEAIPKLAAAQTSVLSILKDESLTRKQSWEKINELTKNYSPQLKALVWAMKPHRGGYRGMKGEEKKAGKKEENEEVKKNEKKKDDEKESEEKSEEDI</sequence>
<feature type="transmembrane region" description="Helical" evidence="10">
    <location>
        <begin position="780"/>
        <end position="801"/>
    </location>
</feature>
<dbReference type="PROSITE" id="PS51471">
    <property type="entry name" value="FE2OG_OXY"/>
    <property type="match status" value="1"/>
</dbReference>
<evidence type="ECO:0000256" key="2">
    <source>
        <dbReference type="ARBA" id="ARBA00004275"/>
    </source>
</evidence>
<feature type="transmembrane region" description="Helical" evidence="10">
    <location>
        <begin position="83"/>
        <end position="102"/>
    </location>
</feature>
<dbReference type="InterPro" id="IPR005123">
    <property type="entry name" value="Oxoglu/Fe-dep_dioxygenase_dom"/>
</dbReference>
<accession>A0A2A6CYC1</accession>
<feature type="compositionally biased region" description="Basic and acidic residues" evidence="9">
    <location>
        <begin position="1741"/>
        <end position="1771"/>
    </location>
</feature>
<dbReference type="Gene3D" id="3.40.50.12780">
    <property type="entry name" value="N-terminal domain of ligase-like"/>
    <property type="match status" value="2"/>
</dbReference>
<dbReference type="Proteomes" id="UP000005239">
    <property type="component" value="Unassembled WGS sequence"/>
</dbReference>
<dbReference type="Pfam" id="PF02520">
    <property type="entry name" value="ANIS5_cation-bd"/>
    <property type="match status" value="1"/>
</dbReference>
<keyword evidence="4" id="KW-0479">Metal-binding</keyword>
<keyword evidence="12" id="KW-1185">Reference proteome</keyword>
<reference evidence="12" key="1">
    <citation type="journal article" date="2008" name="Nat. Genet.">
        <title>The Pristionchus pacificus genome provides a unique perspective on nematode lifestyle and parasitism.</title>
        <authorList>
            <person name="Dieterich C."/>
            <person name="Clifton S.W."/>
            <person name="Schuster L.N."/>
            <person name="Chinwalla A."/>
            <person name="Delehaunty K."/>
            <person name="Dinkelacker I."/>
            <person name="Fulton L."/>
            <person name="Fulton R."/>
            <person name="Godfrey J."/>
            <person name="Minx P."/>
            <person name="Mitreva M."/>
            <person name="Roeseler W."/>
            <person name="Tian H."/>
            <person name="Witte H."/>
            <person name="Yang S.P."/>
            <person name="Wilson R.K."/>
            <person name="Sommer R.J."/>
        </authorList>
    </citation>
    <scope>NUCLEOTIDE SEQUENCE [LARGE SCALE GENOMIC DNA]</scope>
    <source>
        <strain evidence="12">PS312</strain>
    </source>
</reference>
<reference evidence="11" key="2">
    <citation type="submission" date="2022-06" db="UniProtKB">
        <authorList>
            <consortium name="EnsemblMetazoa"/>
        </authorList>
    </citation>
    <scope>IDENTIFICATION</scope>
    <source>
        <strain evidence="11">PS312</strain>
    </source>
</reference>
<dbReference type="GO" id="GO:0016405">
    <property type="term" value="F:CoA-ligase activity"/>
    <property type="evidence" value="ECO:0000318"/>
    <property type="project" value="GO_Central"/>
</dbReference>
<dbReference type="InterPro" id="IPR025110">
    <property type="entry name" value="AMP-bd_C"/>
</dbReference>
<keyword evidence="6" id="KW-0560">Oxidoreductase</keyword>